<evidence type="ECO:0000256" key="9">
    <source>
        <dbReference type="SAM" id="MobiDB-lite"/>
    </source>
</evidence>
<keyword evidence="5 8" id="KW-0862">Zinc</keyword>
<keyword evidence="4 8" id="KW-0747">Spliceosome</keyword>
<evidence type="ECO:0000256" key="6">
    <source>
        <dbReference type="ARBA" id="ARBA00023187"/>
    </source>
</evidence>
<dbReference type="GO" id="GO:0071006">
    <property type="term" value="C:U2-type catalytic step 1 spliceosome"/>
    <property type="evidence" value="ECO:0007669"/>
    <property type="project" value="UniProtKB-UniRule"/>
</dbReference>
<feature type="compositionally biased region" description="Basic and acidic residues" evidence="9">
    <location>
        <begin position="278"/>
        <end position="292"/>
    </location>
</feature>
<evidence type="ECO:0000313" key="11">
    <source>
        <dbReference type="Proteomes" id="UP001338582"/>
    </source>
</evidence>
<accession>A0AAX4HFQ6</accession>
<dbReference type="GeneID" id="88175759"/>
<evidence type="ECO:0000256" key="1">
    <source>
        <dbReference type="ARBA" id="ARBA00004123"/>
    </source>
</evidence>
<evidence type="ECO:0000313" key="10">
    <source>
        <dbReference type="EMBL" id="WPK27318.1"/>
    </source>
</evidence>
<dbReference type="GO" id="GO:0000349">
    <property type="term" value="P:generation of catalytic spliceosome for first transesterification step"/>
    <property type="evidence" value="ECO:0007669"/>
    <property type="project" value="UniProtKB-UniRule"/>
</dbReference>
<evidence type="ECO:0000256" key="5">
    <source>
        <dbReference type="ARBA" id="ARBA00022833"/>
    </source>
</evidence>
<keyword evidence="6" id="KW-0508">mRNA splicing</keyword>
<evidence type="ECO:0000256" key="7">
    <source>
        <dbReference type="ARBA" id="ARBA00023242"/>
    </source>
</evidence>
<comment type="function">
    <text evidence="8">Part of the spliceosome which catalyzes two sequential transesterification reactions, first the excision of the non-coding intron from pre-mRNA and then the ligation of the coding exons to form the mature mRNA. Plays a role in stabilizing the structure of the spliceosome catalytic core and docking of the branch helix into the active site, producing 5'-exon and lariat intron-3'-intermediates.</text>
</comment>
<dbReference type="InterPro" id="IPR007590">
    <property type="entry name" value="Saf4/Yju2"/>
</dbReference>
<dbReference type="EMBL" id="CP138899">
    <property type="protein sequence ID" value="WPK27318.1"/>
    <property type="molecule type" value="Genomic_DNA"/>
</dbReference>
<feature type="binding site" evidence="8">
    <location>
        <position position="44"/>
    </location>
    <ligand>
        <name>Zn(2+)</name>
        <dbReference type="ChEBI" id="CHEBI:29105"/>
    </ligand>
</feature>
<feature type="region of interest" description="Disordered" evidence="9">
    <location>
        <begin position="131"/>
        <end position="150"/>
    </location>
</feature>
<dbReference type="AlphaFoldDB" id="A0AAX4HFQ6"/>
<evidence type="ECO:0000256" key="4">
    <source>
        <dbReference type="ARBA" id="ARBA00022728"/>
    </source>
</evidence>
<gene>
    <name evidence="10" type="ORF">PUMCH_004699</name>
</gene>
<name>A0AAX4HFQ6_9ASCO</name>
<reference evidence="10 11" key="1">
    <citation type="submission" date="2023-10" db="EMBL/GenBank/DDBJ databases">
        <title>Draft Genome Sequence of Candida saopaulonensis from a very Premature Infant with Sepsis.</title>
        <authorList>
            <person name="Ning Y."/>
            <person name="Dai R."/>
            <person name="Xiao M."/>
            <person name="Xu Y."/>
            <person name="Yan Q."/>
            <person name="Zhang L."/>
        </authorList>
    </citation>
    <scope>NUCLEOTIDE SEQUENCE [LARGE SCALE GENOMIC DNA]</scope>
    <source>
        <strain evidence="10 11">19XY460</strain>
    </source>
</reference>
<dbReference type="GO" id="GO:0046872">
    <property type="term" value="F:metal ion binding"/>
    <property type="evidence" value="ECO:0007669"/>
    <property type="project" value="UniProtKB-KW"/>
</dbReference>
<feature type="region of interest" description="Disordered" evidence="9">
    <location>
        <begin position="205"/>
        <end position="229"/>
    </location>
</feature>
<sequence>MSERKAINKYYPPDYDPDKVPKKKKNTNPNINRVRLMLPFSMKCLLCNEYIAARRKFNARKEITAEKYLDVKIIKFHIKCPRCNGQLVFRTDPKSSGFEPVSGAVRNYVSKGKEHKPEETEDEMLERLERQERENQEFQQQKQKRKNNPFWQAQLSSGTMDSLEEKLLEQQKEQEMHDHLTYLHAKAAKFQEAGGADAAIERAQTKLTEDRQDIEEPKPKKLRPEPVNNKAIPMPTVLRKIRVNLANLGNLALLKTAGEPKVKTEIAPPAENNQENQDLAHELPKSEEKIDKNNSIADQNQSPLLATLGGYSSSED</sequence>
<keyword evidence="2" id="KW-0507">mRNA processing</keyword>
<feature type="region of interest" description="Disordered" evidence="9">
    <location>
        <begin position="260"/>
        <end position="316"/>
    </location>
</feature>
<feature type="compositionally biased region" description="Polar residues" evidence="9">
    <location>
        <begin position="293"/>
        <end position="316"/>
    </location>
</feature>
<evidence type="ECO:0000256" key="3">
    <source>
        <dbReference type="ARBA" id="ARBA00022723"/>
    </source>
</evidence>
<evidence type="ECO:0000256" key="8">
    <source>
        <dbReference type="HAMAP-Rule" id="MF_03226"/>
    </source>
</evidence>
<keyword evidence="3 8" id="KW-0479">Metal-binding</keyword>
<dbReference type="Pfam" id="PF04502">
    <property type="entry name" value="Saf4_Yju2"/>
    <property type="match status" value="1"/>
</dbReference>
<dbReference type="KEGG" id="asau:88175759"/>
<comment type="similarity">
    <text evidence="8">Belongs to the CWC16 family. YJU2 subfamily.</text>
</comment>
<protein>
    <recommendedName>
        <fullName evidence="8">Splicing factor YJU2</fullName>
    </recommendedName>
</protein>
<dbReference type="PANTHER" id="PTHR12111:SF1">
    <property type="entry name" value="SPLICING FACTOR YJU2"/>
    <property type="match status" value="1"/>
</dbReference>
<evidence type="ECO:0000256" key="2">
    <source>
        <dbReference type="ARBA" id="ARBA00022664"/>
    </source>
</evidence>
<dbReference type="PANTHER" id="PTHR12111">
    <property type="entry name" value="SPLICING FACTOR YJU2"/>
    <property type="match status" value="1"/>
</dbReference>
<organism evidence="10 11">
    <name type="scientific">Australozyma saopauloensis</name>
    <dbReference type="NCBI Taxonomy" id="291208"/>
    <lineage>
        <taxon>Eukaryota</taxon>
        <taxon>Fungi</taxon>
        <taxon>Dikarya</taxon>
        <taxon>Ascomycota</taxon>
        <taxon>Saccharomycotina</taxon>
        <taxon>Pichiomycetes</taxon>
        <taxon>Metschnikowiaceae</taxon>
        <taxon>Australozyma</taxon>
    </lineage>
</organism>
<feature type="compositionally biased region" description="Basic and acidic residues" evidence="9">
    <location>
        <begin position="205"/>
        <end position="224"/>
    </location>
</feature>
<comment type="subunit">
    <text evidence="8">Component of the spliceosome. Present in the activated B complex, the catalytically activated B* complex which catalyzes the branching, the catalytic step 1 C complex catalyzing the exon ligation, and the postcatalytic P complex containing the ligated exons (mRNA) and the excised lariat intron.</text>
</comment>
<feature type="region of interest" description="Disordered" evidence="9">
    <location>
        <begin position="1"/>
        <end position="28"/>
    </location>
</feature>
<dbReference type="Proteomes" id="UP001338582">
    <property type="component" value="Chromosome 6"/>
</dbReference>
<dbReference type="RefSeq" id="XP_062879696.1">
    <property type="nucleotide sequence ID" value="XM_063023626.1"/>
</dbReference>
<feature type="binding site" evidence="8">
    <location>
        <position position="47"/>
    </location>
    <ligand>
        <name>Zn(2+)</name>
        <dbReference type="ChEBI" id="CHEBI:29105"/>
    </ligand>
</feature>
<dbReference type="InterPro" id="IPR043701">
    <property type="entry name" value="Yju2"/>
</dbReference>
<keyword evidence="7 8" id="KW-0539">Nucleus</keyword>
<feature type="binding site" evidence="8">
    <location>
        <position position="83"/>
    </location>
    <ligand>
        <name>Zn(2+)</name>
        <dbReference type="ChEBI" id="CHEBI:29105"/>
    </ligand>
</feature>
<comment type="subcellular location">
    <subcellularLocation>
        <location evidence="1 8">Nucleus</location>
    </subcellularLocation>
</comment>
<keyword evidence="11" id="KW-1185">Reference proteome</keyword>
<feature type="binding site" evidence="8">
    <location>
        <position position="80"/>
    </location>
    <ligand>
        <name>Zn(2+)</name>
        <dbReference type="ChEBI" id="CHEBI:29105"/>
    </ligand>
</feature>
<proteinExistence type="inferred from homology"/>
<dbReference type="HAMAP" id="MF_03226">
    <property type="entry name" value="YJU2"/>
    <property type="match status" value="1"/>
</dbReference>